<feature type="region of interest" description="Disordered" evidence="1">
    <location>
        <begin position="288"/>
        <end position="310"/>
    </location>
</feature>
<organism evidence="3 4">
    <name type="scientific">Babjeviella inositovora NRRL Y-12698</name>
    <dbReference type="NCBI Taxonomy" id="984486"/>
    <lineage>
        <taxon>Eukaryota</taxon>
        <taxon>Fungi</taxon>
        <taxon>Dikarya</taxon>
        <taxon>Ascomycota</taxon>
        <taxon>Saccharomycotina</taxon>
        <taxon>Pichiomycetes</taxon>
        <taxon>Serinales incertae sedis</taxon>
        <taxon>Babjeviella</taxon>
    </lineage>
</organism>
<dbReference type="InterPro" id="IPR018838">
    <property type="entry name" value="ZGRF1-like_N"/>
</dbReference>
<dbReference type="EMBL" id="KV454426">
    <property type="protein sequence ID" value="ODQ82230.1"/>
    <property type="molecule type" value="Genomic_DNA"/>
</dbReference>
<dbReference type="RefSeq" id="XP_018987558.1">
    <property type="nucleotide sequence ID" value="XM_019127326.1"/>
</dbReference>
<accession>A0A1E3QX56</accession>
<evidence type="ECO:0000313" key="4">
    <source>
        <dbReference type="Proteomes" id="UP000094336"/>
    </source>
</evidence>
<feature type="domain" description="5'-3' DNA helicase ZGRF1-like N-terminal" evidence="2">
    <location>
        <begin position="24"/>
        <end position="104"/>
    </location>
</feature>
<evidence type="ECO:0000259" key="2">
    <source>
        <dbReference type="Pfam" id="PF10382"/>
    </source>
</evidence>
<sequence>MSSPPTSDELILSSQSHPLKHSWVKEFRVLYTTDVKQKLKKWHDGTLRFFDLNKKVQVLSESGVVIKTDFLKDAGVLDAGEDFSISGGLMVNVEELTSEYERDISNLYKKSDKRYTQLPSQVKSAQVLLPSTGPAVKRIKYSNTSQLKISPHVIPLSQTLPTTQRQRHIGLRKRKVPALVQTPAIPAVALAVLTTPLKKHTEKHHIAVDALVNLTGDATEVLRPKKSVSARLVNHDLHNGAPTFTKIDHSGIETKKPYTKYTRPNTQTLCIRIPPRSNNLYARFPVKIDDPNTQNSSLEHDKATGEGNQRTKAMRFTPDEPVPKKIPSKKRPKGILETEENDTQLQPLLRPAPERDDIESDNLKLLKSRGTTSAALETGDLVFVPKFSQSTAQVKVSSKKPRKGKTLELEPQHRLECLSDMEEDEKFDQELERLQGSFVCYSSDNGLDPEFGEPERFNVVIPKYFSRAAQDKGEGPKLLVPKVTGRMKALPDPIPLFVPEDDDSIDKVTAPTQTNSTPLYRILGIPSLPLDKDNHSSPKAAFSKLPPSKFFSRKLFPPVPVKTGIEDISLDLLIKDLSSTFGDIETEPAHISPQVLQSPRVENTTSLLGPKKRGVPISETIKRILPRPSTHPPLHGRIVSKLDAPFKAHKSVVVNPLEEEEVVEYSDNDIACQSQNSPTKPDSRFTQTRTFDYGNGRKVDLALSRKLIQREEPDSDM</sequence>
<dbReference type="AlphaFoldDB" id="A0A1E3QX56"/>
<dbReference type="STRING" id="984486.A0A1E3QX56"/>
<dbReference type="Proteomes" id="UP000094336">
    <property type="component" value="Unassembled WGS sequence"/>
</dbReference>
<reference evidence="4" key="1">
    <citation type="submission" date="2016-05" db="EMBL/GenBank/DDBJ databases">
        <title>Comparative genomics of biotechnologically important yeasts.</title>
        <authorList>
            <consortium name="DOE Joint Genome Institute"/>
            <person name="Riley R."/>
            <person name="Haridas S."/>
            <person name="Wolfe K.H."/>
            <person name="Lopes M.R."/>
            <person name="Hittinger C.T."/>
            <person name="Goker M."/>
            <person name="Salamov A."/>
            <person name="Wisecaver J."/>
            <person name="Long T.M."/>
            <person name="Aerts A.L."/>
            <person name="Barry K."/>
            <person name="Choi C."/>
            <person name="Clum A."/>
            <person name="Coughlan A.Y."/>
            <person name="Deshpande S."/>
            <person name="Douglass A.P."/>
            <person name="Hanson S.J."/>
            <person name="Klenk H.-P."/>
            <person name="Labutti K."/>
            <person name="Lapidus A."/>
            <person name="Lindquist E."/>
            <person name="Lipzen A."/>
            <person name="Meier-Kolthoff J.P."/>
            <person name="Ohm R.A."/>
            <person name="Otillar R.P."/>
            <person name="Pangilinan J."/>
            <person name="Peng Y."/>
            <person name="Rokas A."/>
            <person name="Rosa C.A."/>
            <person name="Scheuner C."/>
            <person name="Sibirny A.A."/>
            <person name="Slot J.C."/>
            <person name="Stielow J.B."/>
            <person name="Sun H."/>
            <person name="Kurtzman C.P."/>
            <person name="Blackwell M."/>
            <person name="Grigoriev I.V."/>
            <person name="Jeffries T.W."/>
        </authorList>
    </citation>
    <scope>NUCLEOTIDE SEQUENCE [LARGE SCALE GENOMIC DNA]</scope>
    <source>
        <strain evidence="4">NRRL Y-12698</strain>
    </source>
</reference>
<keyword evidence="4" id="KW-1185">Reference proteome</keyword>
<evidence type="ECO:0000256" key="1">
    <source>
        <dbReference type="SAM" id="MobiDB-lite"/>
    </source>
</evidence>
<name>A0A1E3QX56_9ASCO</name>
<proteinExistence type="predicted"/>
<dbReference type="Pfam" id="PF10382">
    <property type="entry name" value="ZGRF1-like_N"/>
    <property type="match status" value="1"/>
</dbReference>
<protein>
    <recommendedName>
        <fullName evidence="2">5'-3' DNA helicase ZGRF1-like N-terminal domain-containing protein</fullName>
    </recommendedName>
</protein>
<dbReference type="OrthoDB" id="4096804at2759"/>
<dbReference type="GeneID" id="30145179"/>
<evidence type="ECO:0000313" key="3">
    <source>
        <dbReference type="EMBL" id="ODQ82230.1"/>
    </source>
</evidence>
<feature type="region of interest" description="Disordered" evidence="1">
    <location>
        <begin position="671"/>
        <end position="690"/>
    </location>
</feature>
<gene>
    <name evidence="3" type="ORF">BABINDRAFT_158869</name>
</gene>